<feature type="transmembrane region" description="Helical" evidence="1">
    <location>
        <begin position="59"/>
        <end position="81"/>
    </location>
</feature>
<feature type="transmembrane region" description="Helical" evidence="1">
    <location>
        <begin position="303"/>
        <end position="324"/>
    </location>
</feature>
<evidence type="ECO:0000313" key="3">
    <source>
        <dbReference type="Proteomes" id="UP000541352"/>
    </source>
</evidence>
<keyword evidence="1" id="KW-0472">Membrane</keyword>
<feature type="transmembrane region" description="Helical" evidence="1">
    <location>
        <begin position="376"/>
        <end position="394"/>
    </location>
</feature>
<feature type="transmembrane region" description="Helical" evidence="1">
    <location>
        <begin position="344"/>
        <end position="364"/>
    </location>
</feature>
<dbReference type="EMBL" id="JACIBY010000001">
    <property type="protein sequence ID" value="MBB3836613.1"/>
    <property type="molecule type" value="Genomic_DNA"/>
</dbReference>
<protein>
    <submittedName>
        <fullName evidence="2">Uncharacterized protein</fullName>
    </submittedName>
</protein>
<feature type="transmembrane region" description="Helical" evidence="1">
    <location>
        <begin position="163"/>
        <end position="183"/>
    </location>
</feature>
<keyword evidence="3" id="KW-1185">Reference proteome</keyword>
<feature type="transmembrane region" description="Helical" evidence="1">
    <location>
        <begin position="138"/>
        <end position="156"/>
    </location>
</feature>
<feature type="transmembrane region" description="Helical" evidence="1">
    <location>
        <begin position="256"/>
        <end position="282"/>
    </location>
</feature>
<accession>A0A7W5ZFW8</accession>
<feature type="transmembrane region" description="Helical" evidence="1">
    <location>
        <begin position="28"/>
        <end position="47"/>
    </location>
</feature>
<reference evidence="2 3" key="1">
    <citation type="submission" date="2020-08" db="EMBL/GenBank/DDBJ databases">
        <title>Genomic Encyclopedia of Type Strains, Phase IV (KMG-IV): sequencing the most valuable type-strain genomes for metagenomic binning, comparative biology and taxonomic classification.</title>
        <authorList>
            <person name="Goeker M."/>
        </authorList>
    </citation>
    <scope>NUCLEOTIDE SEQUENCE [LARGE SCALE GENOMIC DNA]</scope>
    <source>
        <strain evidence="2 3">DSM 17976</strain>
    </source>
</reference>
<dbReference type="Proteomes" id="UP000541352">
    <property type="component" value="Unassembled WGS sequence"/>
</dbReference>
<feature type="transmembrane region" description="Helical" evidence="1">
    <location>
        <begin position="5"/>
        <end position="22"/>
    </location>
</feature>
<name>A0A7W5ZFW8_9BACT</name>
<proteinExistence type="predicted"/>
<evidence type="ECO:0000313" key="2">
    <source>
        <dbReference type="EMBL" id="MBB3836613.1"/>
    </source>
</evidence>
<evidence type="ECO:0000256" key="1">
    <source>
        <dbReference type="SAM" id="Phobius"/>
    </source>
</evidence>
<comment type="caution">
    <text evidence="2">The sequence shown here is derived from an EMBL/GenBank/DDBJ whole genome shotgun (WGS) entry which is preliminary data.</text>
</comment>
<dbReference type="AlphaFoldDB" id="A0A7W5ZFW8"/>
<sequence length="832" mass="95474">MKTALAVLLYLTFPLLLFWWGWFSPWVALVSTVALVGLMSPFYPTIVSFWKEKPTKTSILALFYCGIAAFAWTYLAGVGGFRPQHFDYYKHNLVLNNLVRYSWPVQYSDGSYLCYYLAYYLPASALAKLAGGMAAMPYYLFGWTWLGLWLVVWLLYQLGGKRLLLFFALFSSPNGLLLVYEIIQSPLPLGAALRDIWTNDHTIELIQSPGGLMFISHIDSFSASPQHALPAWLITALFLYSFQKTFVVPTKGVSSFLFLSLVATTLYWSPLVAVGLLPFLGYQVFQEYNGRRAAGSNLWDSSHLWTFLLVLIISIPAFLFFSGHVPLHDARGWWWNLLATPHQFVLWGIFIFLVVGVWAILILFLKTKGAFSPAEFQLLCLSLIVLFVLTLFKYGHYNDLPRRAGLPATLVLCWGLARSLRASFFQDKYLRVGLGLVAIFSAFLPFKHHALWLTPRPYIATTDKTILDFTPYSIHYLSRYHWGEFDVVSQYLGEKKSAYLRYFAPAKSTPPRQLTNAFYYWKSEFSLSGYEKKALAQNGINKLYIRFFDVDWDPVSKQAVPKAVVYFKENPPVAFVPTVFITNRTLEKLSWGGVEELAKKITEKIKTLSATIAPNQPVTEVQIDCDWSLSTRRSYFQLLTQLNKHLPTQITLSATIRLHQIKFYRTTGVPPVARGMLMYYNMGDWKSLRTENSILDLTTASRYADYISDYPLPLDVVLPLFRWAIFYRNGRPLKIINHLSHKDFQNNSLFKKAPETNQYIALTNTHLWGISVRRGDRFRVEESTVNNLSISAKTLAQEIQNTKLTFAFYHLDSTNLSHYERDSLQQIIQAFR</sequence>
<gene>
    <name evidence="2" type="ORF">FHS57_000595</name>
</gene>
<organism evidence="2 3">
    <name type="scientific">Runella defluvii</name>
    <dbReference type="NCBI Taxonomy" id="370973"/>
    <lineage>
        <taxon>Bacteria</taxon>
        <taxon>Pseudomonadati</taxon>
        <taxon>Bacteroidota</taxon>
        <taxon>Cytophagia</taxon>
        <taxon>Cytophagales</taxon>
        <taxon>Spirosomataceae</taxon>
        <taxon>Runella</taxon>
    </lineage>
</organism>
<keyword evidence="1" id="KW-1133">Transmembrane helix</keyword>
<keyword evidence="1" id="KW-0812">Transmembrane</keyword>
<dbReference type="RefSeq" id="WP_183971349.1">
    <property type="nucleotide sequence ID" value="NZ_JACIBY010000001.1"/>
</dbReference>